<keyword evidence="2" id="KW-1185">Reference proteome</keyword>
<accession>A0A1W1YTE8</accession>
<dbReference type="AlphaFoldDB" id="A0A1W1YTE8"/>
<evidence type="ECO:0000313" key="1">
    <source>
        <dbReference type="EMBL" id="SMC39081.1"/>
    </source>
</evidence>
<dbReference type="OrthoDB" id="5421670at2"/>
<organism evidence="1 2">
    <name type="scientific">Desulfocicer vacuolatum DSM 3385</name>
    <dbReference type="NCBI Taxonomy" id="1121400"/>
    <lineage>
        <taxon>Bacteria</taxon>
        <taxon>Pseudomonadati</taxon>
        <taxon>Thermodesulfobacteriota</taxon>
        <taxon>Desulfobacteria</taxon>
        <taxon>Desulfobacterales</taxon>
        <taxon>Desulfobacteraceae</taxon>
        <taxon>Desulfocicer</taxon>
    </lineage>
</organism>
<protein>
    <submittedName>
        <fullName evidence="1">Uncharacterized protein</fullName>
    </submittedName>
</protein>
<dbReference type="EMBL" id="FWXY01000001">
    <property type="protein sequence ID" value="SMC39081.1"/>
    <property type="molecule type" value="Genomic_DNA"/>
</dbReference>
<dbReference type="RefSeq" id="WP_084066615.1">
    <property type="nucleotide sequence ID" value="NZ_FWXY01000001.1"/>
</dbReference>
<evidence type="ECO:0000313" key="2">
    <source>
        <dbReference type="Proteomes" id="UP000192418"/>
    </source>
</evidence>
<dbReference type="STRING" id="1121400.SAMN02746065_101317"/>
<name>A0A1W1YTE8_9BACT</name>
<proteinExistence type="predicted"/>
<dbReference type="Proteomes" id="UP000192418">
    <property type="component" value="Unassembled WGS sequence"/>
</dbReference>
<gene>
    <name evidence="1" type="ORF">SAMN02746065_101317</name>
</gene>
<sequence>MDIQKQEIVSTLNSSVKDLQERMDLHCCLVSSILENQLDERHVQSFFDRCPKRSRETALEDAIKHAIEVLEETRKAFKSKKLEHLRKDLTKVLIKAE</sequence>
<reference evidence="1 2" key="1">
    <citation type="submission" date="2017-04" db="EMBL/GenBank/DDBJ databases">
        <authorList>
            <person name="Afonso C.L."/>
            <person name="Miller P.J."/>
            <person name="Scott M.A."/>
            <person name="Spackman E."/>
            <person name="Goraichik I."/>
            <person name="Dimitrov K.M."/>
            <person name="Suarez D.L."/>
            <person name="Swayne D.E."/>
        </authorList>
    </citation>
    <scope>NUCLEOTIDE SEQUENCE [LARGE SCALE GENOMIC DNA]</scope>
    <source>
        <strain evidence="1 2">DSM 3385</strain>
    </source>
</reference>